<evidence type="ECO:0000313" key="3">
    <source>
        <dbReference type="Proteomes" id="UP000249341"/>
    </source>
</evidence>
<keyword evidence="3" id="KW-1185">Reference proteome</keyword>
<evidence type="ECO:0000313" key="2">
    <source>
        <dbReference type="EMBL" id="RAK25696.1"/>
    </source>
</evidence>
<dbReference type="AlphaFoldDB" id="A0A327Z102"/>
<reference evidence="2 3" key="1">
    <citation type="submission" date="2018-06" db="EMBL/GenBank/DDBJ databases">
        <title>Genomic Encyclopedia of Type Strains, Phase III (KMG-III): the genomes of soil and plant-associated and newly described type strains.</title>
        <authorList>
            <person name="Whitman W."/>
        </authorList>
    </citation>
    <scope>NUCLEOTIDE SEQUENCE [LARGE SCALE GENOMIC DNA]</scope>
    <source>
        <strain evidence="2 3">CGMCC 4.7090</strain>
    </source>
</reference>
<keyword evidence="1" id="KW-0472">Membrane</keyword>
<organism evidence="2 3">
    <name type="scientific">Actinoplanes lutulentus</name>
    <dbReference type="NCBI Taxonomy" id="1287878"/>
    <lineage>
        <taxon>Bacteria</taxon>
        <taxon>Bacillati</taxon>
        <taxon>Actinomycetota</taxon>
        <taxon>Actinomycetes</taxon>
        <taxon>Micromonosporales</taxon>
        <taxon>Micromonosporaceae</taxon>
        <taxon>Actinoplanes</taxon>
    </lineage>
</organism>
<proteinExistence type="predicted"/>
<keyword evidence="1" id="KW-1133">Transmembrane helix</keyword>
<evidence type="ECO:0008006" key="4">
    <source>
        <dbReference type="Google" id="ProtNLM"/>
    </source>
</evidence>
<comment type="caution">
    <text evidence="2">The sequence shown here is derived from an EMBL/GenBank/DDBJ whole genome shotgun (WGS) entry which is preliminary data.</text>
</comment>
<protein>
    <recommendedName>
        <fullName evidence="4">DUF3040 family protein</fullName>
    </recommendedName>
</protein>
<gene>
    <name evidence="2" type="ORF">B0I29_13147</name>
</gene>
<keyword evidence="1" id="KW-0812">Transmembrane</keyword>
<evidence type="ECO:0000256" key="1">
    <source>
        <dbReference type="SAM" id="Phobius"/>
    </source>
</evidence>
<dbReference type="Proteomes" id="UP000249341">
    <property type="component" value="Unassembled WGS sequence"/>
</dbReference>
<dbReference type="InterPro" id="IPR021401">
    <property type="entry name" value="DUF3040"/>
</dbReference>
<accession>A0A327Z102</accession>
<feature type="transmembrane region" description="Helical" evidence="1">
    <location>
        <begin position="64"/>
        <end position="82"/>
    </location>
</feature>
<dbReference type="RefSeq" id="WP_111655057.1">
    <property type="nucleotide sequence ID" value="NZ_JACHWI010000008.1"/>
</dbReference>
<dbReference type="EMBL" id="QLMJ01000031">
    <property type="protein sequence ID" value="RAK25696.1"/>
    <property type="molecule type" value="Genomic_DNA"/>
</dbReference>
<feature type="transmembrane region" description="Helical" evidence="1">
    <location>
        <begin position="38"/>
        <end position="58"/>
    </location>
</feature>
<name>A0A327Z102_9ACTN</name>
<dbReference type="Pfam" id="PF11239">
    <property type="entry name" value="DUF3040"/>
    <property type="match status" value="1"/>
</dbReference>
<sequence>MLEEKDRRALAEIEQRLITGDPAFARRMRARRAPRGRPFPIVPLLLVTVFLALPFVGLFLGPTAALIVADLAAVTVVVVLVLRHRRGENRS</sequence>